<proteinExistence type="predicted"/>
<evidence type="ECO:0008006" key="4">
    <source>
        <dbReference type="Google" id="ProtNLM"/>
    </source>
</evidence>
<evidence type="ECO:0000313" key="2">
    <source>
        <dbReference type="EMBL" id="ODO01862.1"/>
    </source>
</evidence>
<sequence length="293" mass="32681">MASTTNESSKKQKTRGDATSADLTPAASPVDPPLDERWSTNGDTLLVSSNGTGFLVERYMLKAHSSVFRDMLSSNDFLPSYSSSHSGRVRLDLPEDTENALTVSTVLWILDQTPALTAVVSKLRRKSIVVLDHVLHFSKKFDMPFLSNYLENLLGKALRQEDNANPDTDRRLSYGDIFILAARADMYDLTKTAIERIPHYFDQSLTAEYGSYLPEFTHWWHPGGDHNTVFPTYPATAFAATPSKYMWALMQVGGGRFRDKVRGEQFAQAGNSLRSSSLVTSLGARNLDVEWDS</sequence>
<dbReference type="GeneID" id="30191803"/>
<organism evidence="2 3">
    <name type="scientific">Cryptococcus wingfieldii CBS 7118</name>
    <dbReference type="NCBI Taxonomy" id="1295528"/>
    <lineage>
        <taxon>Eukaryota</taxon>
        <taxon>Fungi</taxon>
        <taxon>Dikarya</taxon>
        <taxon>Basidiomycota</taxon>
        <taxon>Agaricomycotina</taxon>
        <taxon>Tremellomycetes</taxon>
        <taxon>Tremellales</taxon>
        <taxon>Cryptococcaceae</taxon>
        <taxon>Cryptococcus</taxon>
    </lineage>
</organism>
<dbReference type="OrthoDB" id="2596482at2759"/>
<dbReference type="InterPro" id="IPR011333">
    <property type="entry name" value="SKP1/BTB/POZ_sf"/>
</dbReference>
<reference evidence="2 3" key="1">
    <citation type="submission" date="2016-06" db="EMBL/GenBank/DDBJ databases">
        <title>Evolution of pathogenesis and genome organization in the Tremellales.</title>
        <authorList>
            <person name="Cuomo C."/>
            <person name="Litvintseva A."/>
            <person name="Heitman J."/>
            <person name="Chen Y."/>
            <person name="Sun S."/>
            <person name="Springer D."/>
            <person name="Dromer F."/>
            <person name="Young S."/>
            <person name="Zeng Q."/>
            <person name="Chapman S."/>
            <person name="Gujja S."/>
            <person name="Saif S."/>
            <person name="Birren B."/>
        </authorList>
    </citation>
    <scope>NUCLEOTIDE SEQUENCE [LARGE SCALE GENOMIC DNA]</scope>
    <source>
        <strain evidence="2 3">CBS 7118</strain>
    </source>
</reference>
<keyword evidence="3" id="KW-1185">Reference proteome</keyword>
<protein>
    <recommendedName>
        <fullName evidence="4">BTB domain-containing protein</fullName>
    </recommendedName>
</protein>
<dbReference type="Proteomes" id="UP000094819">
    <property type="component" value="Unassembled WGS sequence"/>
</dbReference>
<dbReference type="Gene3D" id="3.30.710.10">
    <property type="entry name" value="Potassium Channel Kv1.1, Chain A"/>
    <property type="match status" value="1"/>
</dbReference>
<evidence type="ECO:0000256" key="1">
    <source>
        <dbReference type="SAM" id="MobiDB-lite"/>
    </source>
</evidence>
<evidence type="ECO:0000313" key="3">
    <source>
        <dbReference type="Proteomes" id="UP000094819"/>
    </source>
</evidence>
<comment type="caution">
    <text evidence="2">The sequence shown here is derived from an EMBL/GenBank/DDBJ whole genome shotgun (WGS) entry which is preliminary data.</text>
</comment>
<dbReference type="AlphaFoldDB" id="A0A1E3JPM5"/>
<feature type="region of interest" description="Disordered" evidence="1">
    <location>
        <begin position="1"/>
        <end position="41"/>
    </location>
</feature>
<dbReference type="EMBL" id="AWGH01000006">
    <property type="protein sequence ID" value="ODO01862.1"/>
    <property type="molecule type" value="Genomic_DNA"/>
</dbReference>
<accession>A0A1E3JPM5</accession>
<name>A0A1E3JPM5_9TREE</name>
<gene>
    <name evidence="2" type="ORF">L198_02590</name>
</gene>
<dbReference type="RefSeq" id="XP_019033114.1">
    <property type="nucleotide sequence ID" value="XM_019174735.1"/>
</dbReference>